<proteinExistence type="predicted"/>
<gene>
    <name evidence="2" type="ORF">FHR04_06355</name>
    <name evidence="1" type="ORF">HNQ04_002718</name>
</gene>
<dbReference type="AlphaFoldDB" id="A0A5C4YA52"/>
<protein>
    <submittedName>
        <fullName evidence="2">Uncharacterized protein</fullName>
    </submittedName>
</protein>
<name>A0A5C4YA52_9DEIO</name>
<reference evidence="1 4" key="2">
    <citation type="submission" date="2020-08" db="EMBL/GenBank/DDBJ databases">
        <title>Genomic Encyclopedia of Type Strains, Phase IV (KMG-IV): sequencing the most valuable type-strain genomes for metagenomic binning, comparative biology and taxonomic classification.</title>
        <authorList>
            <person name="Goeker M."/>
        </authorList>
    </citation>
    <scope>NUCLEOTIDE SEQUENCE [LARGE SCALE GENOMIC DNA]</scope>
    <source>
        <strain evidence="1 4">DSM 12027</strain>
    </source>
</reference>
<dbReference type="OrthoDB" id="75456at2"/>
<evidence type="ECO:0000313" key="2">
    <source>
        <dbReference type="EMBL" id="TNM71980.1"/>
    </source>
</evidence>
<reference evidence="2 3" key="1">
    <citation type="submission" date="2019-06" db="EMBL/GenBank/DDBJ databases">
        <title>Genome sequence of Deinococcus radiopugnans ATCC 19172.</title>
        <authorList>
            <person name="Maclea K.S."/>
            <person name="Maynard C.R."/>
        </authorList>
    </citation>
    <scope>NUCLEOTIDE SEQUENCE [LARGE SCALE GENOMIC DNA]</scope>
    <source>
        <strain evidence="2 3">ATCC 19172</strain>
    </source>
</reference>
<keyword evidence="4" id="KW-1185">Reference proteome</keyword>
<evidence type="ECO:0000313" key="3">
    <source>
        <dbReference type="Proteomes" id="UP000313988"/>
    </source>
</evidence>
<organism evidence="2 3">
    <name type="scientific">Deinococcus radiopugnans ATCC 19172</name>
    <dbReference type="NCBI Taxonomy" id="585398"/>
    <lineage>
        <taxon>Bacteria</taxon>
        <taxon>Thermotogati</taxon>
        <taxon>Deinococcota</taxon>
        <taxon>Deinococci</taxon>
        <taxon>Deinococcales</taxon>
        <taxon>Deinococcaceae</taxon>
        <taxon>Deinococcus</taxon>
    </lineage>
</organism>
<dbReference type="EMBL" id="VDMO01000005">
    <property type="protein sequence ID" value="TNM71980.1"/>
    <property type="molecule type" value="Genomic_DNA"/>
</dbReference>
<dbReference type="Proteomes" id="UP000313988">
    <property type="component" value="Unassembled WGS sequence"/>
</dbReference>
<dbReference type="Proteomes" id="UP000629870">
    <property type="component" value="Unassembled WGS sequence"/>
</dbReference>
<accession>A0A5C4YA52</accession>
<sequence length="112" mass="12440">MNEDVGPAGPLGTRRVYTLHLDYDATGEGVLTQMLVTVATSEDEARGRFWDTFWQGKAGARDYFGRGLTVQLGVDRERLAAWLTPRFLDRLEVRASQAGALTFSLGWAFNLS</sequence>
<dbReference type="RefSeq" id="WP_139401723.1">
    <property type="nucleotide sequence ID" value="NZ_JACHEW010000014.1"/>
</dbReference>
<evidence type="ECO:0000313" key="1">
    <source>
        <dbReference type="EMBL" id="MBB6017453.1"/>
    </source>
</evidence>
<evidence type="ECO:0000313" key="4">
    <source>
        <dbReference type="Proteomes" id="UP000629870"/>
    </source>
</evidence>
<comment type="caution">
    <text evidence="2">The sequence shown here is derived from an EMBL/GenBank/DDBJ whole genome shotgun (WGS) entry which is preliminary data.</text>
</comment>
<dbReference type="EMBL" id="JACHEW010000014">
    <property type="protein sequence ID" value="MBB6017453.1"/>
    <property type="molecule type" value="Genomic_DNA"/>
</dbReference>